<evidence type="ECO:0000256" key="13">
    <source>
        <dbReference type="RuleBase" id="RU004016"/>
    </source>
</evidence>
<dbReference type="KEGG" id="rgu:A4W93_26185"/>
<dbReference type="OrthoDB" id="9795979at2"/>
<keyword evidence="6" id="KW-0645">Protease</keyword>
<dbReference type="Pfam" id="PF00768">
    <property type="entry name" value="Peptidase_S11"/>
    <property type="match status" value="1"/>
</dbReference>
<evidence type="ECO:0000256" key="7">
    <source>
        <dbReference type="ARBA" id="ARBA00022729"/>
    </source>
</evidence>
<sequence length="394" mass="42331">MKRTLALFLGLALSAASAFAQMPTPPEVAAKSYILLDLTTGQTLAEREADAPADPASLTKLMTAYVVFAALKEHKLTLEQTLPVSLRAWEERKGGGSLMFIEPRMTPKVSDLLRGMIVNSGNDASVVLAEGVAGTVDQFVGMMNRQAQAFGLKNTSFKNATGLTESGHQSTARDMAVIASRIISDFPEYYPIYSTRTYRYENAPASNQNNRNVLLLRDPSVDGMKTGYTSAAGYCLVASAQRDFPNLGATGAAGGKRRLLSVVLNTASMDARANESQKLLNWGFQAFDTVRLFEADRAISTVPVWKGKSNEAKLGATGAVFVSVPKGEGAKLQTKVERTDPLVAPLQKGQKVGMVRVTTASGAKVAERPLVVLEGVEEAGILGRAWDALRLWIK</sequence>
<keyword evidence="5" id="KW-0121">Carboxypeptidase</keyword>
<dbReference type="GO" id="GO:0071555">
    <property type="term" value="P:cell wall organization"/>
    <property type="evidence" value="ECO:0007669"/>
    <property type="project" value="UniProtKB-KW"/>
</dbReference>
<dbReference type="UniPathway" id="UPA00219"/>
<dbReference type="PANTHER" id="PTHR21581:SF6">
    <property type="entry name" value="TRAFFICKING PROTEIN PARTICLE COMPLEX SUBUNIT 12"/>
    <property type="match status" value="1"/>
</dbReference>
<organism evidence="14 15">
    <name type="scientific">Piscinibacter gummiphilus</name>
    <dbReference type="NCBI Taxonomy" id="946333"/>
    <lineage>
        <taxon>Bacteria</taxon>
        <taxon>Pseudomonadati</taxon>
        <taxon>Pseudomonadota</taxon>
        <taxon>Betaproteobacteria</taxon>
        <taxon>Burkholderiales</taxon>
        <taxon>Sphaerotilaceae</taxon>
        <taxon>Piscinibacter</taxon>
    </lineage>
</organism>
<comment type="function">
    <text evidence="1">Removes C-terminal D-alanyl residues from sugar-peptide cell wall precursors.</text>
</comment>
<comment type="pathway">
    <text evidence="2">Cell wall biogenesis; peptidoglycan biosynthesis.</text>
</comment>
<dbReference type="PANTHER" id="PTHR21581">
    <property type="entry name" value="D-ALANYL-D-ALANINE CARBOXYPEPTIDASE"/>
    <property type="match status" value="1"/>
</dbReference>
<dbReference type="EC" id="3.4.16.4" evidence="4"/>
<evidence type="ECO:0000256" key="8">
    <source>
        <dbReference type="ARBA" id="ARBA00022801"/>
    </source>
</evidence>
<evidence type="ECO:0000256" key="6">
    <source>
        <dbReference type="ARBA" id="ARBA00022670"/>
    </source>
</evidence>
<dbReference type="InterPro" id="IPR018044">
    <property type="entry name" value="Peptidase_S11"/>
</dbReference>
<dbReference type="Pfam" id="PF07943">
    <property type="entry name" value="PBP5_C"/>
    <property type="match status" value="1"/>
</dbReference>
<comment type="catalytic activity">
    <reaction evidence="12">
        <text>Preferential cleavage: (Ac)2-L-Lys-D-Ala-|-D-Ala. Also transpeptidation of peptidyl-alanyl moieties that are N-acyl substituents of D-alanine.</text>
        <dbReference type="EC" id="3.4.16.4"/>
    </reaction>
</comment>
<dbReference type="SUPFAM" id="SSF56601">
    <property type="entry name" value="beta-lactamase/transpeptidase-like"/>
    <property type="match status" value="1"/>
</dbReference>
<evidence type="ECO:0000256" key="1">
    <source>
        <dbReference type="ARBA" id="ARBA00003217"/>
    </source>
</evidence>
<evidence type="ECO:0000313" key="14">
    <source>
        <dbReference type="EMBL" id="ARN23108.1"/>
    </source>
</evidence>
<dbReference type="InterPro" id="IPR012907">
    <property type="entry name" value="Peptidase_S11_C"/>
</dbReference>
<dbReference type="SUPFAM" id="SSF69189">
    <property type="entry name" value="Penicillin-binding protein associated domain"/>
    <property type="match status" value="1"/>
</dbReference>
<evidence type="ECO:0000256" key="12">
    <source>
        <dbReference type="ARBA" id="ARBA00034000"/>
    </source>
</evidence>
<dbReference type="PRINTS" id="PR00725">
    <property type="entry name" value="DADACBPTASE1"/>
</dbReference>
<proteinExistence type="inferred from homology"/>
<dbReference type="EMBL" id="CP015118">
    <property type="protein sequence ID" value="ARN23108.1"/>
    <property type="molecule type" value="Genomic_DNA"/>
</dbReference>
<evidence type="ECO:0000256" key="2">
    <source>
        <dbReference type="ARBA" id="ARBA00004752"/>
    </source>
</evidence>
<keyword evidence="7" id="KW-0732">Signal</keyword>
<gene>
    <name evidence="14" type="ORF">A4W93_26185</name>
</gene>
<dbReference type="STRING" id="946333.A4W93_26185"/>
<evidence type="ECO:0000313" key="15">
    <source>
        <dbReference type="Proteomes" id="UP000193427"/>
    </source>
</evidence>
<dbReference type="GO" id="GO:0009252">
    <property type="term" value="P:peptidoglycan biosynthetic process"/>
    <property type="evidence" value="ECO:0007669"/>
    <property type="project" value="UniProtKB-UniPathway"/>
</dbReference>
<comment type="similarity">
    <text evidence="3 13">Belongs to the peptidase S11 family.</text>
</comment>
<dbReference type="InterPro" id="IPR037167">
    <property type="entry name" value="Peptidase_S11_C_sf"/>
</dbReference>
<keyword evidence="10" id="KW-0573">Peptidoglycan synthesis</keyword>
<dbReference type="InterPro" id="IPR012338">
    <property type="entry name" value="Beta-lactam/transpept-like"/>
</dbReference>
<dbReference type="SMART" id="SM00936">
    <property type="entry name" value="PBP5_C"/>
    <property type="match status" value="1"/>
</dbReference>
<evidence type="ECO:0000256" key="11">
    <source>
        <dbReference type="ARBA" id="ARBA00023316"/>
    </source>
</evidence>
<dbReference type="InterPro" id="IPR015956">
    <property type="entry name" value="Peniciliin-bd_prot_C_sf"/>
</dbReference>
<evidence type="ECO:0000256" key="10">
    <source>
        <dbReference type="ARBA" id="ARBA00022984"/>
    </source>
</evidence>
<dbReference type="InterPro" id="IPR001967">
    <property type="entry name" value="Peptidase_S11_N"/>
</dbReference>
<evidence type="ECO:0000256" key="3">
    <source>
        <dbReference type="ARBA" id="ARBA00007164"/>
    </source>
</evidence>
<keyword evidence="15" id="KW-1185">Reference proteome</keyword>
<dbReference type="AlphaFoldDB" id="A0A1W6LFX9"/>
<protein>
    <recommendedName>
        <fullName evidence="4">serine-type D-Ala-D-Ala carboxypeptidase</fullName>
        <ecNumber evidence="4">3.4.16.4</ecNumber>
    </recommendedName>
</protein>
<dbReference type="GO" id="GO:0008360">
    <property type="term" value="P:regulation of cell shape"/>
    <property type="evidence" value="ECO:0007669"/>
    <property type="project" value="UniProtKB-KW"/>
</dbReference>
<keyword evidence="11" id="KW-0961">Cell wall biogenesis/degradation</keyword>
<dbReference type="RefSeq" id="WP_085753423.1">
    <property type="nucleotide sequence ID" value="NZ_BSPR01000017.1"/>
</dbReference>
<keyword evidence="8" id="KW-0378">Hydrolase</keyword>
<dbReference type="GO" id="GO:0009002">
    <property type="term" value="F:serine-type D-Ala-D-Ala carboxypeptidase activity"/>
    <property type="evidence" value="ECO:0007669"/>
    <property type="project" value="UniProtKB-EC"/>
</dbReference>
<evidence type="ECO:0000256" key="4">
    <source>
        <dbReference type="ARBA" id="ARBA00012448"/>
    </source>
</evidence>
<dbReference type="Proteomes" id="UP000193427">
    <property type="component" value="Chromosome"/>
</dbReference>
<dbReference type="Gene3D" id="3.40.710.10">
    <property type="entry name" value="DD-peptidase/beta-lactamase superfamily"/>
    <property type="match status" value="1"/>
</dbReference>
<name>A0A1W6LFX9_9BURK</name>
<reference evidence="14 15" key="1">
    <citation type="submission" date="2016-04" db="EMBL/GenBank/DDBJ databases">
        <title>Complete genome sequence of natural rubber-degrading, novel Gram-negative bacterium, Rhizobacter gummiphilus strain NS21.</title>
        <authorList>
            <person name="Tabata M."/>
            <person name="Kasai D."/>
            <person name="Fukuda M."/>
        </authorList>
    </citation>
    <scope>NUCLEOTIDE SEQUENCE [LARGE SCALE GENOMIC DNA]</scope>
    <source>
        <strain evidence="14 15">NS21</strain>
    </source>
</reference>
<accession>A0A1W6LFX9</accession>
<keyword evidence="9" id="KW-0133">Cell shape</keyword>
<dbReference type="Gene3D" id="2.60.410.10">
    <property type="entry name" value="D-Ala-D-Ala carboxypeptidase, C-terminal domain"/>
    <property type="match status" value="1"/>
</dbReference>
<evidence type="ECO:0000256" key="5">
    <source>
        <dbReference type="ARBA" id="ARBA00022645"/>
    </source>
</evidence>
<evidence type="ECO:0000256" key="9">
    <source>
        <dbReference type="ARBA" id="ARBA00022960"/>
    </source>
</evidence>
<dbReference type="GO" id="GO:0006508">
    <property type="term" value="P:proteolysis"/>
    <property type="evidence" value="ECO:0007669"/>
    <property type="project" value="UniProtKB-KW"/>
</dbReference>